<dbReference type="Proteomes" id="UP000036987">
    <property type="component" value="Unassembled WGS sequence"/>
</dbReference>
<evidence type="ECO:0000313" key="3">
    <source>
        <dbReference type="Proteomes" id="UP000036987"/>
    </source>
</evidence>
<dbReference type="AlphaFoldDB" id="A0A0K9PKM2"/>
<protein>
    <submittedName>
        <fullName evidence="2">Uncharacterized protein</fullName>
    </submittedName>
</protein>
<name>A0A0K9PKM2_ZOSMR</name>
<keyword evidence="3" id="KW-1185">Reference proteome</keyword>
<accession>A0A0K9PKM2</accession>
<sequence>MEDINQEEIFDKEVSQFYANMVYSVNNHLPLISSRVNNTELSISKELLAGWSLLPSNDECIHLAKYLSDLPFICTIQQLWLTFTRIFNPSETNKIYLKDLTGVASVLIKLIDNCLCPMSTTTAEPSMIAQVTAFCILKRIKVDWVGLVMYNMTTVTLIPDGTRHYPRLISKLLDKYHLNRSLCRRSKVYPLQHFTAASFKHKLLNQFHDSDKEFETISDEMTDMKHILDAHIDMALLNTDTIMTPKGLHANRDDFDLEVVRQLKMMNQNLKELENQVKLNEARVRVMIV</sequence>
<reference evidence="3" key="1">
    <citation type="journal article" date="2016" name="Nature">
        <title>The genome of the seagrass Zostera marina reveals angiosperm adaptation to the sea.</title>
        <authorList>
            <person name="Olsen J.L."/>
            <person name="Rouze P."/>
            <person name="Verhelst B."/>
            <person name="Lin Y.-C."/>
            <person name="Bayer T."/>
            <person name="Collen J."/>
            <person name="Dattolo E."/>
            <person name="De Paoli E."/>
            <person name="Dittami S."/>
            <person name="Maumus F."/>
            <person name="Michel G."/>
            <person name="Kersting A."/>
            <person name="Lauritano C."/>
            <person name="Lohaus R."/>
            <person name="Toepel M."/>
            <person name="Tonon T."/>
            <person name="Vanneste K."/>
            <person name="Amirebrahimi M."/>
            <person name="Brakel J."/>
            <person name="Bostroem C."/>
            <person name="Chovatia M."/>
            <person name="Grimwood J."/>
            <person name="Jenkins J.W."/>
            <person name="Jueterbock A."/>
            <person name="Mraz A."/>
            <person name="Stam W.T."/>
            <person name="Tice H."/>
            <person name="Bornberg-Bauer E."/>
            <person name="Green P.J."/>
            <person name="Pearson G.A."/>
            <person name="Procaccini G."/>
            <person name="Duarte C.M."/>
            <person name="Schmutz J."/>
            <person name="Reusch T.B.H."/>
            <person name="Van de Peer Y."/>
        </authorList>
    </citation>
    <scope>NUCLEOTIDE SEQUENCE [LARGE SCALE GENOMIC DNA]</scope>
    <source>
        <strain evidence="3">cv. Finnish</strain>
    </source>
</reference>
<evidence type="ECO:0000256" key="1">
    <source>
        <dbReference type="SAM" id="Coils"/>
    </source>
</evidence>
<proteinExistence type="predicted"/>
<dbReference type="EMBL" id="LFYR01000759">
    <property type="protein sequence ID" value="KMZ69516.1"/>
    <property type="molecule type" value="Genomic_DNA"/>
</dbReference>
<comment type="caution">
    <text evidence="2">The sequence shown here is derived from an EMBL/GenBank/DDBJ whole genome shotgun (WGS) entry which is preliminary data.</text>
</comment>
<keyword evidence="1" id="KW-0175">Coiled coil</keyword>
<feature type="coiled-coil region" evidence="1">
    <location>
        <begin position="256"/>
        <end position="283"/>
    </location>
</feature>
<organism evidence="2 3">
    <name type="scientific">Zostera marina</name>
    <name type="common">Eelgrass</name>
    <dbReference type="NCBI Taxonomy" id="29655"/>
    <lineage>
        <taxon>Eukaryota</taxon>
        <taxon>Viridiplantae</taxon>
        <taxon>Streptophyta</taxon>
        <taxon>Embryophyta</taxon>
        <taxon>Tracheophyta</taxon>
        <taxon>Spermatophyta</taxon>
        <taxon>Magnoliopsida</taxon>
        <taxon>Liliopsida</taxon>
        <taxon>Zosteraceae</taxon>
        <taxon>Zostera</taxon>
    </lineage>
</organism>
<gene>
    <name evidence="2" type="ORF">ZOSMA_210G00020</name>
</gene>
<evidence type="ECO:0000313" key="2">
    <source>
        <dbReference type="EMBL" id="KMZ69516.1"/>
    </source>
</evidence>